<dbReference type="InterPro" id="IPR036661">
    <property type="entry name" value="Luciferase-like_sf"/>
</dbReference>
<dbReference type="Pfam" id="PF00296">
    <property type="entry name" value="Bac_luciferase"/>
    <property type="match status" value="1"/>
</dbReference>
<evidence type="ECO:0000313" key="4">
    <source>
        <dbReference type="Proteomes" id="UP000294739"/>
    </source>
</evidence>
<comment type="caution">
    <text evidence="3">The sequence shown here is derived from an EMBL/GenBank/DDBJ whole genome shotgun (WGS) entry which is preliminary data.</text>
</comment>
<keyword evidence="4" id="KW-1185">Reference proteome</keyword>
<dbReference type="PANTHER" id="PTHR43244">
    <property type="match status" value="1"/>
</dbReference>
<evidence type="ECO:0000259" key="2">
    <source>
        <dbReference type="Pfam" id="PF00296"/>
    </source>
</evidence>
<protein>
    <submittedName>
        <fullName evidence="3">LLM class flavin-dependent oxidoreductase</fullName>
    </submittedName>
</protein>
<evidence type="ECO:0000256" key="1">
    <source>
        <dbReference type="ARBA" id="ARBA00023002"/>
    </source>
</evidence>
<keyword evidence="1" id="KW-0560">Oxidoreductase</keyword>
<dbReference type="GO" id="GO:0016705">
    <property type="term" value="F:oxidoreductase activity, acting on paired donors, with incorporation or reduction of molecular oxygen"/>
    <property type="evidence" value="ECO:0007669"/>
    <property type="project" value="InterPro"/>
</dbReference>
<dbReference type="InterPro" id="IPR011251">
    <property type="entry name" value="Luciferase-like_dom"/>
</dbReference>
<dbReference type="Gene3D" id="3.20.20.30">
    <property type="entry name" value="Luciferase-like domain"/>
    <property type="match status" value="1"/>
</dbReference>
<sequence length="71" mass="7821">MSDHFHPWTDQQGQTSFVWTVLGALSRETDVPIATAVTFPTARIHPVIIAQAATTVALMTDGRFVVGIRVW</sequence>
<dbReference type="Proteomes" id="UP000294739">
    <property type="component" value="Unassembled WGS sequence"/>
</dbReference>
<dbReference type="AlphaFoldDB" id="A0A4V2Z2R1"/>
<dbReference type="EMBL" id="SMKZ01000017">
    <property type="protein sequence ID" value="TDE09738.1"/>
    <property type="molecule type" value="Genomic_DNA"/>
</dbReference>
<proteinExistence type="predicted"/>
<gene>
    <name evidence="3" type="ORF">E1269_13930</name>
</gene>
<dbReference type="InterPro" id="IPR050564">
    <property type="entry name" value="F420-G6PD/mer"/>
</dbReference>
<organism evidence="3 4">
    <name type="scientific">Jiangella asiatica</name>
    <dbReference type="NCBI Taxonomy" id="2530372"/>
    <lineage>
        <taxon>Bacteria</taxon>
        <taxon>Bacillati</taxon>
        <taxon>Actinomycetota</taxon>
        <taxon>Actinomycetes</taxon>
        <taxon>Jiangellales</taxon>
        <taxon>Jiangellaceae</taxon>
        <taxon>Jiangella</taxon>
    </lineage>
</organism>
<dbReference type="SUPFAM" id="SSF51679">
    <property type="entry name" value="Bacterial luciferase-like"/>
    <property type="match status" value="1"/>
</dbReference>
<feature type="domain" description="Luciferase-like" evidence="2">
    <location>
        <begin position="3"/>
        <end position="68"/>
    </location>
</feature>
<dbReference type="PANTHER" id="PTHR43244:SF1">
    <property type="entry name" value="5,10-METHYLENETETRAHYDROMETHANOPTERIN REDUCTASE"/>
    <property type="match status" value="1"/>
</dbReference>
<reference evidence="3 4" key="1">
    <citation type="submission" date="2019-03" db="EMBL/GenBank/DDBJ databases">
        <title>Draft genome sequences of novel Actinobacteria.</title>
        <authorList>
            <person name="Sahin N."/>
            <person name="Ay H."/>
            <person name="Saygin H."/>
        </authorList>
    </citation>
    <scope>NUCLEOTIDE SEQUENCE [LARGE SCALE GENOMIC DNA]</scope>
    <source>
        <strain evidence="3 4">5K138</strain>
    </source>
</reference>
<dbReference type="OrthoDB" id="180193at2"/>
<evidence type="ECO:0000313" key="3">
    <source>
        <dbReference type="EMBL" id="TDE09738.1"/>
    </source>
</evidence>
<accession>A0A4V2Z2R1</accession>
<name>A0A4V2Z2R1_9ACTN</name>
<dbReference type="InParanoid" id="A0A4V2Z2R1"/>